<protein>
    <recommendedName>
        <fullName evidence="1">KaiA N-terminal domain-containing protein</fullName>
    </recommendedName>
</protein>
<dbReference type="PANTHER" id="PTHR38116:SF9">
    <property type="entry name" value="BZIP DOMAIN-CONTAINING PROTEIN"/>
    <property type="match status" value="1"/>
</dbReference>
<dbReference type="GO" id="GO:0007623">
    <property type="term" value="P:circadian rhythm"/>
    <property type="evidence" value="ECO:0007669"/>
    <property type="project" value="InterPro"/>
</dbReference>
<dbReference type="EMBL" id="JAGMWT010000002">
    <property type="protein sequence ID" value="KAH7134873.1"/>
    <property type="molecule type" value="Genomic_DNA"/>
</dbReference>
<dbReference type="PROSITE" id="PS51430">
    <property type="entry name" value="KAIA_N"/>
    <property type="match status" value="1"/>
</dbReference>
<evidence type="ECO:0000259" key="1">
    <source>
        <dbReference type="PROSITE" id="PS51430"/>
    </source>
</evidence>
<accession>A0A9P9ECC6</accession>
<name>A0A9P9ECC6_9PLEO</name>
<dbReference type="Proteomes" id="UP000700596">
    <property type="component" value="Unassembled WGS sequence"/>
</dbReference>
<proteinExistence type="predicted"/>
<dbReference type="OrthoDB" id="5973539at2759"/>
<keyword evidence="3" id="KW-1185">Reference proteome</keyword>
<comment type="caution">
    <text evidence="2">The sequence shown here is derived from an EMBL/GenBank/DDBJ whole genome shotgun (WGS) entry which is preliminary data.</text>
</comment>
<dbReference type="AlphaFoldDB" id="A0A9P9ECC6"/>
<dbReference type="Pfam" id="PF11905">
    <property type="entry name" value="DUF3425"/>
    <property type="match status" value="1"/>
</dbReference>
<organism evidence="2 3">
    <name type="scientific">Dendryphion nanum</name>
    <dbReference type="NCBI Taxonomy" id="256645"/>
    <lineage>
        <taxon>Eukaryota</taxon>
        <taxon>Fungi</taxon>
        <taxon>Dikarya</taxon>
        <taxon>Ascomycota</taxon>
        <taxon>Pezizomycotina</taxon>
        <taxon>Dothideomycetes</taxon>
        <taxon>Pleosporomycetidae</taxon>
        <taxon>Pleosporales</taxon>
        <taxon>Torulaceae</taxon>
        <taxon>Dendryphion</taxon>
    </lineage>
</organism>
<evidence type="ECO:0000313" key="3">
    <source>
        <dbReference type="Proteomes" id="UP000700596"/>
    </source>
</evidence>
<gene>
    <name evidence="2" type="ORF">B0J11DRAFT_517118</name>
</gene>
<dbReference type="InterPro" id="IPR020844">
    <property type="entry name" value="Circadian_clock_KaiA_N"/>
</dbReference>
<feature type="domain" description="KaiA N-terminal" evidence="1">
    <location>
        <begin position="1"/>
        <end position="34"/>
    </location>
</feature>
<dbReference type="PANTHER" id="PTHR38116">
    <property type="entry name" value="CHROMOSOME 7, WHOLE GENOME SHOTGUN SEQUENCE"/>
    <property type="match status" value="1"/>
</dbReference>
<reference evidence="2" key="1">
    <citation type="journal article" date="2021" name="Nat. Commun.">
        <title>Genetic determinants of endophytism in the Arabidopsis root mycobiome.</title>
        <authorList>
            <person name="Mesny F."/>
            <person name="Miyauchi S."/>
            <person name="Thiergart T."/>
            <person name="Pickel B."/>
            <person name="Atanasova L."/>
            <person name="Karlsson M."/>
            <person name="Huettel B."/>
            <person name="Barry K.W."/>
            <person name="Haridas S."/>
            <person name="Chen C."/>
            <person name="Bauer D."/>
            <person name="Andreopoulos W."/>
            <person name="Pangilinan J."/>
            <person name="LaButti K."/>
            <person name="Riley R."/>
            <person name="Lipzen A."/>
            <person name="Clum A."/>
            <person name="Drula E."/>
            <person name="Henrissat B."/>
            <person name="Kohler A."/>
            <person name="Grigoriev I.V."/>
            <person name="Martin F.M."/>
            <person name="Hacquard S."/>
        </authorList>
    </citation>
    <scope>NUCLEOTIDE SEQUENCE</scope>
    <source>
        <strain evidence="2">MPI-CAGE-CH-0243</strain>
    </source>
</reference>
<sequence length="328" mass="36844">MSSQQISVPYGPDRQRLLNVLAQRRYRQRKRERLQFLETRLHASGTNVMYAFDGETQHQHPMQPPVLGPDIPSTPNNPLYDLYQGFNIGAANTSCMGPVSYELACNTSEISASYVGDEFEINTVFPHESTAQSVASTSDSQLSTELQDLETSQFTFPSEHVIDIPTLKTMEVSLRIAHMLGLADELLDLTISRVLDVSRFLVPLGDLPENLRPTSAQLLLPHCPVIDVLPWPSVRTRLTCLFSQPDQLRPPIARGSMAIMRLMHGIDDESEGLRVSLDTNGHGYDEKSWEIGQAILKDWWWVLDAEIISNSNRLRNLRGAPKLQLSIP</sequence>
<dbReference type="InterPro" id="IPR021833">
    <property type="entry name" value="DUF3425"/>
</dbReference>
<evidence type="ECO:0000313" key="2">
    <source>
        <dbReference type="EMBL" id="KAH7134873.1"/>
    </source>
</evidence>